<dbReference type="InterPro" id="IPR051202">
    <property type="entry name" value="Peptidase_C40"/>
</dbReference>
<gene>
    <name evidence="7" type="primary">ykfC</name>
    <name evidence="7" type="ORF">SLAV_01950</name>
</gene>
<evidence type="ECO:0000259" key="6">
    <source>
        <dbReference type="PROSITE" id="PS51935"/>
    </source>
</evidence>
<dbReference type="InterPro" id="IPR038765">
    <property type="entry name" value="Papain-like_cys_pep_sf"/>
</dbReference>
<dbReference type="InterPro" id="IPR000064">
    <property type="entry name" value="NLP_P60_dom"/>
</dbReference>
<dbReference type="SUPFAM" id="SSF54001">
    <property type="entry name" value="Cysteine proteinases"/>
    <property type="match status" value="1"/>
</dbReference>
<dbReference type="AlphaFoldDB" id="A0A2K8P6E0"/>
<dbReference type="KEGG" id="slx:SLAV_01950"/>
<dbReference type="RefSeq" id="WP_030226608.1">
    <property type="nucleotide sequence ID" value="NZ_CP024985.1"/>
</dbReference>
<evidence type="ECO:0000313" key="8">
    <source>
        <dbReference type="Proteomes" id="UP000231791"/>
    </source>
</evidence>
<name>A0A2K8P6E0_STRLA</name>
<dbReference type="OrthoDB" id="9815778at2"/>
<keyword evidence="2" id="KW-0645">Protease</keyword>
<dbReference type="Proteomes" id="UP000231791">
    <property type="component" value="Chromosome"/>
</dbReference>
<dbReference type="Pfam" id="PF00877">
    <property type="entry name" value="NLPC_P60"/>
    <property type="match status" value="1"/>
</dbReference>
<dbReference type="EMBL" id="CP024985">
    <property type="protein sequence ID" value="ATZ22314.1"/>
    <property type="molecule type" value="Genomic_DNA"/>
</dbReference>
<feature type="domain" description="NlpC/P60" evidence="6">
    <location>
        <begin position="233"/>
        <end position="370"/>
    </location>
</feature>
<dbReference type="PANTHER" id="PTHR47053">
    <property type="entry name" value="MUREIN DD-ENDOPEPTIDASE MEPH-RELATED"/>
    <property type="match status" value="1"/>
</dbReference>
<dbReference type="GeneID" id="49381565"/>
<evidence type="ECO:0000256" key="4">
    <source>
        <dbReference type="ARBA" id="ARBA00022807"/>
    </source>
</evidence>
<dbReference type="GO" id="GO:0006508">
    <property type="term" value="P:proteolysis"/>
    <property type="evidence" value="ECO:0007669"/>
    <property type="project" value="UniProtKB-KW"/>
</dbReference>
<reference evidence="7 8" key="1">
    <citation type="submission" date="2017-11" db="EMBL/GenBank/DDBJ databases">
        <title>Complete genome sequence of Streptomyces lavendulae subsp. lavendulae CCM 3239 (formerly 'Streptomyces aureofaciens CCM 3239'), the producer of the angucycline-type antibiotic auricin.</title>
        <authorList>
            <person name="Busche T."/>
            <person name="Novakova R."/>
            <person name="Al'Dilaimi A."/>
            <person name="Homerova D."/>
            <person name="Feckova L."/>
            <person name="Rezuchova B."/>
            <person name="Mingyar E."/>
            <person name="Csolleiova D."/>
            <person name="Bekeova C."/>
            <person name="Winkler A."/>
            <person name="Sevcikova B."/>
            <person name="Kalinowski J."/>
            <person name="Kormanec J."/>
            <person name="Ruckert C."/>
        </authorList>
    </citation>
    <scope>NUCLEOTIDE SEQUENCE [LARGE SCALE GENOMIC DNA]</scope>
    <source>
        <strain evidence="7 8">CCM 3239</strain>
    </source>
</reference>
<feature type="chain" id="PRO_5014946814" evidence="5">
    <location>
        <begin position="27"/>
        <end position="372"/>
    </location>
</feature>
<proteinExistence type="inferred from homology"/>
<dbReference type="PANTHER" id="PTHR47053:SF3">
    <property type="entry name" value="GAMMA-D-GLUTAMYL-L-LYSINE DIPEPTIDYL-PEPTIDASE"/>
    <property type="match status" value="1"/>
</dbReference>
<evidence type="ECO:0000256" key="5">
    <source>
        <dbReference type="SAM" id="SignalP"/>
    </source>
</evidence>
<evidence type="ECO:0000313" key="7">
    <source>
        <dbReference type="EMBL" id="ATZ22314.1"/>
    </source>
</evidence>
<evidence type="ECO:0000256" key="2">
    <source>
        <dbReference type="ARBA" id="ARBA00022670"/>
    </source>
</evidence>
<comment type="similarity">
    <text evidence="1">Belongs to the peptidase C40 family.</text>
</comment>
<dbReference type="EC" id="3.4.-.-" evidence="7"/>
<keyword evidence="3 7" id="KW-0378">Hydrolase</keyword>
<organism evidence="7 8">
    <name type="scientific">Streptomyces lavendulae subsp. lavendulae</name>
    <dbReference type="NCBI Taxonomy" id="58340"/>
    <lineage>
        <taxon>Bacteria</taxon>
        <taxon>Bacillati</taxon>
        <taxon>Actinomycetota</taxon>
        <taxon>Actinomycetes</taxon>
        <taxon>Kitasatosporales</taxon>
        <taxon>Streptomycetaceae</taxon>
        <taxon>Streptomyces</taxon>
    </lineage>
</organism>
<keyword evidence="8" id="KW-1185">Reference proteome</keyword>
<protein>
    <submittedName>
        <fullName evidence="7">Gamma-D-glutamyl-L-lysine endopeptidase</fullName>
        <ecNumber evidence="7">3.4.-.-</ecNumber>
    </submittedName>
</protein>
<dbReference type="PROSITE" id="PS51935">
    <property type="entry name" value="NLPC_P60"/>
    <property type="match status" value="1"/>
</dbReference>
<sequence length="372" mass="38880">MYSVKTVLTATATAAVLLALTTPAAAVPAAPTTPARPSVSAVPRPCDGAATCYVNVTVAQVWVSPEQVRPVDAAATANPADIRGWLATMSLDERREVAGETQALHGVTVSVDRTEWHGGLLWDHVWVHGQPTPRDQEGRGAYPGWIPDRQLTSEHRRPPGGTHEERVARPTARGFATARAALTGSPSGQVGEYSYNTSFPVKTGPLPGVVAAYSPSGGRLFFRADDLARVPVAPSGADVVAAARAFLGLPYLWSGTSGFGYDCSGLTGQVYSALGVTIPRDAQPQFEAGGGQVPAGSAAGVRITGTQDLKLGDIVAFRPATGTDVTHVGIYSGTRNGEPMMINSPRTGDPVREEPIGSTGRVYVGATRFLTR</sequence>
<feature type="signal peptide" evidence="5">
    <location>
        <begin position="1"/>
        <end position="26"/>
    </location>
</feature>
<evidence type="ECO:0000256" key="3">
    <source>
        <dbReference type="ARBA" id="ARBA00022801"/>
    </source>
</evidence>
<keyword evidence="4" id="KW-0788">Thiol protease</keyword>
<dbReference type="Gene3D" id="3.90.1720.10">
    <property type="entry name" value="endopeptidase domain like (from Nostoc punctiforme)"/>
    <property type="match status" value="1"/>
</dbReference>
<dbReference type="GO" id="GO:0008234">
    <property type="term" value="F:cysteine-type peptidase activity"/>
    <property type="evidence" value="ECO:0007669"/>
    <property type="project" value="UniProtKB-KW"/>
</dbReference>
<evidence type="ECO:0000256" key="1">
    <source>
        <dbReference type="ARBA" id="ARBA00007074"/>
    </source>
</evidence>
<accession>A0A2K8P6E0</accession>
<keyword evidence="5" id="KW-0732">Signal</keyword>